<organism evidence="1 2">
    <name type="scientific">Halobacillus amylolyticus</name>
    <dbReference type="NCBI Taxonomy" id="2932259"/>
    <lineage>
        <taxon>Bacteria</taxon>
        <taxon>Bacillati</taxon>
        <taxon>Bacillota</taxon>
        <taxon>Bacilli</taxon>
        <taxon>Bacillales</taxon>
        <taxon>Bacillaceae</taxon>
        <taxon>Halobacillus</taxon>
    </lineage>
</organism>
<dbReference type="Gene3D" id="3.40.50.300">
    <property type="entry name" value="P-loop containing nucleotide triphosphate hydrolases"/>
    <property type="match status" value="1"/>
</dbReference>
<dbReference type="Proteomes" id="UP000830326">
    <property type="component" value="Chromosome"/>
</dbReference>
<accession>A0ABY4H9T6</accession>
<dbReference type="EMBL" id="CP095075">
    <property type="protein sequence ID" value="UOR11572.1"/>
    <property type="molecule type" value="Genomic_DNA"/>
</dbReference>
<evidence type="ECO:0000313" key="1">
    <source>
        <dbReference type="EMBL" id="UOR11572.1"/>
    </source>
</evidence>
<dbReference type="RefSeq" id="WP_245031689.1">
    <property type="nucleotide sequence ID" value="NZ_CP095075.1"/>
</dbReference>
<protein>
    <submittedName>
        <fullName evidence="1">PRK06851 family protein</fullName>
    </submittedName>
</protein>
<keyword evidence="2" id="KW-1185">Reference proteome</keyword>
<reference evidence="1" key="1">
    <citation type="submission" date="2022-04" db="EMBL/GenBank/DDBJ databases">
        <title>Halobacillus sp. isolated from saltern.</title>
        <authorList>
            <person name="Won M."/>
            <person name="Lee C.-M."/>
            <person name="Woen H.-Y."/>
            <person name="Kwon S.-W."/>
        </authorList>
    </citation>
    <scope>NUCLEOTIDE SEQUENCE</scope>
    <source>
        <strain evidence="1">SSHM10-5</strain>
    </source>
</reference>
<gene>
    <name evidence="1" type="ORF">MUO15_18635</name>
</gene>
<dbReference type="SUPFAM" id="SSF52540">
    <property type="entry name" value="P-loop containing nucleoside triphosphate hydrolases"/>
    <property type="match status" value="1"/>
</dbReference>
<proteinExistence type="predicted"/>
<sequence length="364" mass="41065">MAGKVHHFFAGDHTAKGFYPLYAFNYQGLERVFILQGLPYTGKSSLMEKLADEWKGEGFDIEVIHSSSDNQAIDGVIIQQLKLGIYGGDTPLYVFNDENLEYINMDTTVNFDSLNGKKDTIIQLKEKIKNAYQEAQNSFKAGLEIHDDLEDIYINQMNFTKANQLTTQLIHQLFNNRKAASNDAVVKRRFFGASTPQGVVDYIPNLTEDLDKRYFIKGRAGTGKSTILKQIAAAGESLGFDVEIYHCGFDPLSLDMVIVRELGFCVFDSTDPHEYFPDREGDEIVDVYAEAVTPGTDEKYADEIDNLTRGYKSYMKEGVAYLKEAKQHDDELQSIYKDAVDNSVTDKIFEKLHLEVGKKASSLE</sequence>
<name>A0ABY4H9T6_9BACI</name>
<evidence type="ECO:0000313" key="2">
    <source>
        <dbReference type="Proteomes" id="UP000830326"/>
    </source>
</evidence>
<dbReference type="InterPro" id="IPR027417">
    <property type="entry name" value="P-loop_NTPase"/>
</dbReference>